<proteinExistence type="predicted"/>
<keyword evidence="3" id="KW-1185">Reference proteome</keyword>
<evidence type="ECO:0000313" key="3">
    <source>
        <dbReference type="Proteomes" id="UP000678679"/>
    </source>
</evidence>
<dbReference type="KEGG" id="fya:KMW28_19615"/>
<protein>
    <submittedName>
        <fullName evidence="2">DUF4476 domain-containing protein</fullName>
    </submittedName>
</protein>
<dbReference type="RefSeq" id="WP_169665878.1">
    <property type="nucleotide sequence ID" value="NZ_CP076132.1"/>
</dbReference>
<dbReference type="AlphaFoldDB" id="A0AAX1N5Z6"/>
<reference evidence="2 3" key="1">
    <citation type="submission" date="2021-05" db="EMBL/GenBank/DDBJ databases">
        <title>Comparative genomic studies on the polysaccharide-degrading batcterial strains of the Flammeovirga genus.</title>
        <authorList>
            <person name="Zewei F."/>
            <person name="Zheng Z."/>
            <person name="Yu L."/>
            <person name="Ruyue G."/>
            <person name="Yanhong M."/>
            <person name="Yuanyuan C."/>
            <person name="Jingyan G."/>
            <person name="Wenjun H."/>
        </authorList>
    </citation>
    <scope>NUCLEOTIDE SEQUENCE [LARGE SCALE GENOMIC DNA]</scope>
    <source>
        <strain evidence="2 3">NBRC:100898</strain>
    </source>
</reference>
<gene>
    <name evidence="2" type="ORF">KMW28_19615</name>
</gene>
<evidence type="ECO:0000313" key="2">
    <source>
        <dbReference type="EMBL" id="QWG01826.1"/>
    </source>
</evidence>
<dbReference type="EMBL" id="CP076132">
    <property type="protein sequence ID" value="QWG01826.1"/>
    <property type="molecule type" value="Genomic_DNA"/>
</dbReference>
<dbReference type="InterPro" id="IPR028011">
    <property type="entry name" value="DUF4476"/>
</dbReference>
<name>A0AAX1N5Z6_9BACT</name>
<sequence>MRSFKLLVFFLCMQLSYAQDDIECNHVSQADFEEALRSLTELTEDEFRHEIKLYTEKYCLDNEHIHMITKLFKADDERMEYLLFAFHYVEDWSQANTFDYYFEDELNKESFLNYVHSFHSEMADMHESVQMINSAPIDEEWERENLNEAAKVVYVKDYRGKIGANIPMATADYQILRTKLQKQGYDHEKIVLYKKMIQGKGLSVDQLNGILSLFSFENDKMKIFNSSLSSIYDLDNLVNTKQHFVNFFNKNEIDKVTNNKLNDYAVEVISKEMDVVYQQD</sequence>
<feature type="domain" description="DUF4476" evidence="1">
    <location>
        <begin position="171"/>
        <end position="255"/>
    </location>
</feature>
<evidence type="ECO:0000259" key="1">
    <source>
        <dbReference type="Pfam" id="PF14771"/>
    </source>
</evidence>
<dbReference type="Pfam" id="PF14771">
    <property type="entry name" value="DUF4476"/>
    <property type="match status" value="1"/>
</dbReference>
<accession>A0AAX1N5Z6</accession>
<organism evidence="2 3">
    <name type="scientific">Flammeovirga yaeyamensis</name>
    <dbReference type="NCBI Taxonomy" id="367791"/>
    <lineage>
        <taxon>Bacteria</taxon>
        <taxon>Pseudomonadati</taxon>
        <taxon>Bacteroidota</taxon>
        <taxon>Cytophagia</taxon>
        <taxon>Cytophagales</taxon>
        <taxon>Flammeovirgaceae</taxon>
        <taxon>Flammeovirga</taxon>
    </lineage>
</organism>
<dbReference type="Proteomes" id="UP000678679">
    <property type="component" value="Chromosome 1"/>
</dbReference>